<dbReference type="Pfam" id="PF06172">
    <property type="entry name" value="Cupin_5"/>
    <property type="match status" value="1"/>
</dbReference>
<evidence type="ECO:0000313" key="6">
    <source>
        <dbReference type="EMBL" id="CAB4832940.1"/>
    </source>
</evidence>
<dbReference type="Gene3D" id="2.60.120.10">
    <property type="entry name" value="Jelly Rolls"/>
    <property type="match status" value="1"/>
</dbReference>
<organism evidence="4">
    <name type="scientific">freshwater metagenome</name>
    <dbReference type="NCBI Taxonomy" id="449393"/>
    <lineage>
        <taxon>unclassified sequences</taxon>
        <taxon>metagenomes</taxon>
        <taxon>ecological metagenomes</taxon>
    </lineage>
</organism>
<reference evidence="4" key="1">
    <citation type="submission" date="2020-05" db="EMBL/GenBank/DDBJ databases">
        <authorList>
            <person name="Chiriac C."/>
            <person name="Salcher M."/>
            <person name="Ghai R."/>
            <person name="Kavagutti S V."/>
        </authorList>
    </citation>
    <scope>NUCLEOTIDE SEQUENCE</scope>
</reference>
<dbReference type="InterPro" id="IPR039935">
    <property type="entry name" value="YML079W-like"/>
</dbReference>
<dbReference type="PANTHER" id="PTHR33387:SF3">
    <property type="entry name" value="DUF985 DOMAIN-CONTAINING PROTEIN"/>
    <property type="match status" value="1"/>
</dbReference>
<evidence type="ECO:0000313" key="10">
    <source>
        <dbReference type="EMBL" id="CAB5070251.1"/>
    </source>
</evidence>
<evidence type="ECO:0000313" key="7">
    <source>
        <dbReference type="EMBL" id="CAB4862639.1"/>
    </source>
</evidence>
<evidence type="ECO:0000313" key="5">
    <source>
        <dbReference type="EMBL" id="CAB4769386.1"/>
    </source>
</evidence>
<name>A0A6J6RJC3_9ZZZZ</name>
<dbReference type="EMBL" id="CAFBOC010000005">
    <property type="protein sequence ID" value="CAB4973645.1"/>
    <property type="molecule type" value="Genomic_DNA"/>
</dbReference>
<evidence type="ECO:0000313" key="9">
    <source>
        <dbReference type="EMBL" id="CAB4973645.1"/>
    </source>
</evidence>
<accession>A0A6J6RJC3</accession>
<dbReference type="AlphaFoldDB" id="A0A6J6RJC3"/>
<sequence length="146" mass="16265">MNALTASQVCAQLNLQPLEGEGGMWAPINRNENGNSIYFLMEKPDFSAWHVLQEAETWLHVAGAPIALHTIEGNLEIHTLSRERENINLSFTVRPGVWMAAESLGPWSLAVCFVTPAFTQLRLADRAQVDLWVDKYGPDVARLIHG</sequence>
<protein>
    <submittedName>
        <fullName evidence="4">Unannotated protein</fullName>
    </submittedName>
</protein>
<dbReference type="EMBL" id="CAEZXO010000001">
    <property type="protein sequence ID" value="CAB4684523.1"/>
    <property type="molecule type" value="Genomic_DNA"/>
</dbReference>
<gene>
    <name evidence="3" type="ORF">UFOPK2510_00187</name>
    <name evidence="4" type="ORF">UFOPK2718_00549</name>
    <name evidence="5" type="ORF">UFOPK2936_00089</name>
    <name evidence="6" type="ORF">UFOPK3174_01407</name>
    <name evidence="7" type="ORF">UFOPK3328_00572</name>
    <name evidence="8" type="ORF">UFOPK3779_00607</name>
    <name evidence="9" type="ORF">UFOPK3913_00650</name>
    <name evidence="2" type="ORF">UFOPK4107_01006</name>
    <name evidence="10" type="ORF">UFOPK4403_00340</name>
</gene>
<evidence type="ECO:0000259" key="1">
    <source>
        <dbReference type="Pfam" id="PF06172"/>
    </source>
</evidence>
<dbReference type="PANTHER" id="PTHR33387">
    <property type="entry name" value="RMLC-LIKE JELLY ROLL FOLD PROTEIN"/>
    <property type="match status" value="1"/>
</dbReference>
<dbReference type="InterPro" id="IPR014710">
    <property type="entry name" value="RmlC-like_jellyroll"/>
</dbReference>
<dbReference type="EMBL" id="CAEZZW010000001">
    <property type="protein sequence ID" value="CAB4769386.1"/>
    <property type="molecule type" value="Genomic_DNA"/>
</dbReference>
<proteinExistence type="predicted"/>
<dbReference type="EMBL" id="CAFBLD010000003">
    <property type="protein sequence ID" value="CAB4862639.1"/>
    <property type="molecule type" value="Genomic_DNA"/>
</dbReference>
<dbReference type="EMBL" id="CAFABH010000035">
    <property type="protein sequence ID" value="CAB4832940.1"/>
    <property type="molecule type" value="Genomic_DNA"/>
</dbReference>
<evidence type="ECO:0000313" key="2">
    <source>
        <dbReference type="EMBL" id="CAB4340997.1"/>
    </source>
</evidence>
<dbReference type="InterPro" id="IPR011051">
    <property type="entry name" value="RmlC_Cupin_sf"/>
</dbReference>
<feature type="domain" description="DUF985" evidence="1">
    <location>
        <begin position="9"/>
        <end position="119"/>
    </location>
</feature>
<dbReference type="EMBL" id="CAESAE010000005">
    <property type="protein sequence ID" value="CAB4340997.1"/>
    <property type="molecule type" value="Genomic_DNA"/>
</dbReference>
<evidence type="ECO:0000313" key="3">
    <source>
        <dbReference type="EMBL" id="CAB4684523.1"/>
    </source>
</evidence>
<dbReference type="InterPro" id="IPR009327">
    <property type="entry name" value="Cupin_DUF985"/>
</dbReference>
<dbReference type="EMBL" id="CAFBQX010000001">
    <property type="protein sequence ID" value="CAB5070251.1"/>
    <property type="molecule type" value="Genomic_DNA"/>
</dbReference>
<evidence type="ECO:0000313" key="8">
    <source>
        <dbReference type="EMBL" id="CAB4942067.1"/>
    </source>
</evidence>
<dbReference type="EMBL" id="CAEZYM010000004">
    <property type="protein sequence ID" value="CAB4721838.1"/>
    <property type="molecule type" value="Genomic_DNA"/>
</dbReference>
<dbReference type="EMBL" id="CAFBNH010000003">
    <property type="protein sequence ID" value="CAB4942067.1"/>
    <property type="molecule type" value="Genomic_DNA"/>
</dbReference>
<dbReference type="SUPFAM" id="SSF51182">
    <property type="entry name" value="RmlC-like cupins"/>
    <property type="match status" value="1"/>
</dbReference>
<evidence type="ECO:0000313" key="4">
    <source>
        <dbReference type="EMBL" id="CAB4721838.1"/>
    </source>
</evidence>